<feature type="non-terminal residue" evidence="1">
    <location>
        <position position="1"/>
    </location>
</feature>
<name>A0ACA9Q921_9GLOM</name>
<keyword evidence="2" id="KW-1185">Reference proteome</keyword>
<dbReference type="Proteomes" id="UP000789920">
    <property type="component" value="Unassembled WGS sequence"/>
</dbReference>
<proteinExistence type="predicted"/>
<feature type="non-terminal residue" evidence="1">
    <location>
        <position position="283"/>
    </location>
</feature>
<evidence type="ECO:0000313" key="1">
    <source>
        <dbReference type="EMBL" id="CAG8734392.1"/>
    </source>
</evidence>
<protein>
    <submittedName>
        <fullName evidence="1">22007_t:CDS:1</fullName>
    </submittedName>
</protein>
<evidence type="ECO:0000313" key="2">
    <source>
        <dbReference type="Proteomes" id="UP000789920"/>
    </source>
</evidence>
<organism evidence="1 2">
    <name type="scientific">Racocetra persica</name>
    <dbReference type="NCBI Taxonomy" id="160502"/>
    <lineage>
        <taxon>Eukaryota</taxon>
        <taxon>Fungi</taxon>
        <taxon>Fungi incertae sedis</taxon>
        <taxon>Mucoromycota</taxon>
        <taxon>Glomeromycotina</taxon>
        <taxon>Glomeromycetes</taxon>
        <taxon>Diversisporales</taxon>
        <taxon>Gigasporaceae</taxon>
        <taxon>Racocetra</taxon>
    </lineage>
</organism>
<gene>
    <name evidence="1" type="ORF">RPERSI_LOCUS12498</name>
</gene>
<dbReference type="EMBL" id="CAJVQC010026822">
    <property type="protein sequence ID" value="CAG8734392.1"/>
    <property type="molecule type" value="Genomic_DNA"/>
</dbReference>
<sequence>MGSEKNRYKSKYQSNKSEIQRQKNMPKESQFTRHMNETTKIKQKFLTNNLQSIMGGDIYLDPKEEFFLSTLNNYHNNYPSGSLTLFHNNTSDTRPHISRPKTHPSIANNKPSVRLEVCPSSEYQPFVLPHPQDNSTPNYAQDTSRIKSEGCNSGSGSDYNSKNGSSICHSGNRSDIGNSGNGSDIGNSVNGSDNCDSRNGPNSCISENEPYIGNLGDELVNYNEFNRCNLRDGSDYYDSGNRSDSHNLDIINLLSEQNVYNSRLGFEDHDSGNDFIGYGSRFL</sequence>
<reference evidence="1" key="1">
    <citation type="submission" date="2021-06" db="EMBL/GenBank/DDBJ databases">
        <authorList>
            <person name="Kallberg Y."/>
            <person name="Tangrot J."/>
            <person name="Rosling A."/>
        </authorList>
    </citation>
    <scope>NUCLEOTIDE SEQUENCE</scope>
    <source>
        <strain evidence="1">MA461A</strain>
    </source>
</reference>
<accession>A0ACA9Q921</accession>
<comment type="caution">
    <text evidence="1">The sequence shown here is derived from an EMBL/GenBank/DDBJ whole genome shotgun (WGS) entry which is preliminary data.</text>
</comment>